<dbReference type="PANTHER" id="PTHR11587:SF2">
    <property type="entry name" value="ARGININOSUCCINATE SYNTHASE"/>
    <property type="match status" value="1"/>
</dbReference>
<evidence type="ECO:0000256" key="3">
    <source>
        <dbReference type="ARBA" id="ARBA00012286"/>
    </source>
</evidence>
<organism evidence="13 14">
    <name type="scientific">Ligilactobacillus murinus DSM 20452 = NBRC 14221</name>
    <dbReference type="NCBI Taxonomy" id="1423772"/>
    <lineage>
        <taxon>Bacteria</taxon>
        <taxon>Bacillati</taxon>
        <taxon>Bacillota</taxon>
        <taxon>Bacilli</taxon>
        <taxon>Lactobacillales</taxon>
        <taxon>Lactobacillaceae</taxon>
        <taxon>Ligilactobacillus</taxon>
    </lineage>
</organism>
<evidence type="ECO:0000259" key="11">
    <source>
        <dbReference type="Pfam" id="PF00764"/>
    </source>
</evidence>
<dbReference type="RefSeq" id="WP_056960146.1">
    <property type="nucleotide sequence ID" value="NZ_AYYN01000167.1"/>
</dbReference>
<comment type="pathway">
    <text evidence="1 10">Amino-acid biosynthesis; L-arginine biosynthesis; L-arginine from L-ornithine and carbamoyl phosphate: step 2/3.</text>
</comment>
<evidence type="ECO:0000313" key="13">
    <source>
        <dbReference type="EMBL" id="KRM71050.1"/>
    </source>
</evidence>
<evidence type="ECO:0000256" key="2">
    <source>
        <dbReference type="ARBA" id="ARBA00011881"/>
    </source>
</evidence>
<evidence type="ECO:0000256" key="5">
    <source>
        <dbReference type="ARBA" id="ARBA00022571"/>
    </source>
</evidence>
<dbReference type="InterPro" id="IPR024074">
    <property type="entry name" value="AS_cat/multimer_dom_body"/>
</dbReference>
<keyword evidence="4 10" id="KW-0963">Cytoplasm</keyword>
<dbReference type="GO" id="GO:0005737">
    <property type="term" value="C:cytoplasm"/>
    <property type="evidence" value="ECO:0007669"/>
    <property type="project" value="UniProtKB-SubCell"/>
</dbReference>
<evidence type="ECO:0000256" key="8">
    <source>
        <dbReference type="ARBA" id="ARBA00022741"/>
    </source>
</evidence>
<dbReference type="CDD" id="cd01999">
    <property type="entry name" value="ASS"/>
    <property type="match status" value="1"/>
</dbReference>
<sequence>MANKKVVLAYSGGLDTSVEIAWLKNKGYDVIACCIDVGEGKDLAAIQEKGLAVGAVESLVIDAKDEFASQYCLTALQAHTYYEQKYPLVSALSRPLIVKHLVKIAKAYKASAIAHGCTGKGNDQVRFEVGIHALAPEMLIEDPIRDNHWSREEEIDYALQNNIPVPINKKSPYSVDENLWGRANECGILEDPWQSAPLDAYARTLPLEQTPDVPSVIELEFDQGVPVKLAGEKLKLADLILKLDRLAGQHGIGRIDHVENRLVGIKSREIYECPAATVLMTAHKDLEDITLEKEVAHFKPVIEQKLSELIYNGLWFSPLMPALQAFLKQTQTNVTGVVRVKLFKGNVICEGRRSPNSLYDEKLATYTAADQFDQEAASGFIKLFGLPTQVYAQVQQKNGGNSYE</sequence>
<comment type="subunit">
    <text evidence="2 10">Homotetramer.</text>
</comment>
<comment type="caution">
    <text evidence="10">Lacks conserved residue(s) required for the propagation of feature annotation.</text>
</comment>
<dbReference type="Pfam" id="PF00764">
    <property type="entry name" value="Arginosuc_synth"/>
    <property type="match status" value="1"/>
</dbReference>
<dbReference type="GO" id="GO:0004055">
    <property type="term" value="F:argininosuccinate synthase activity"/>
    <property type="evidence" value="ECO:0007669"/>
    <property type="project" value="UniProtKB-UniRule"/>
</dbReference>
<dbReference type="PROSITE" id="PS00564">
    <property type="entry name" value="ARGININOSUCCIN_SYN_1"/>
    <property type="match status" value="1"/>
</dbReference>
<dbReference type="NCBIfam" id="NF001770">
    <property type="entry name" value="PRK00509.1"/>
    <property type="match status" value="1"/>
</dbReference>
<feature type="binding site" evidence="10">
    <location>
        <begin position="9"/>
        <end position="17"/>
    </location>
    <ligand>
        <name>ATP</name>
        <dbReference type="ChEBI" id="CHEBI:30616"/>
    </ligand>
</feature>
<feature type="binding site" evidence="10">
    <location>
        <position position="122"/>
    </location>
    <ligand>
        <name>L-aspartate</name>
        <dbReference type="ChEBI" id="CHEBI:29991"/>
    </ligand>
</feature>
<dbReference type="InterPro" id="IPR048268">
    <property type="entry name" value="Arginosuc_syn_C"/>
</dbReference>
<dbReference type="InterPro" id="IPR014729">
    <property type="entry name" value="Rossmann-like_a/b/a_fold"/>
</dbReference>
<dbReference type="InterPro" id="IPR001518">
    <property type="entry name" value="Arginosuc_synth"/>
</dbReference>
<feature type="binding site" evidence="10">
    <location>
        <position position="122"/>
    </location>
    <ligand>
        <name>L-citrulline</name>
        <dbReference type="ChEBI" id="CHEBI:57743"/>
    </ligand>
</feature>
<dbReference type="GO" id="GO:0005524">
    <property type="term" value="F:ATP binding"/>
    <property type="evidence" value="ECO:0007669"/>
    <property type="project" value="UniProtKB-UniRule"/>
</dbReference>
<dbReference type="EMBL" id="AYYN01000167">
    <property type="protein sequence ID" value="KRM71050.1"/>
    <property type="molecule type" value="Genomic_DNA"/>
</dbReference>
<evidence type="ECO:0000256" key="1">
    <source>
        <dbReference type="ARBA" id="ARBA00004967"/>
    </source>
</evidence>
<dbReference type="Gene3D" id="3.90.1260.10">
    <property type="entry name" value="Argininosuccinate synthetase, chain A, domain 2"/>
    <property type="match status" value="1"/>
</dbReference>
<feature type="binding site" evidence="10">
    <location>
        <position position="116"/>
    </location>
    <ligand>
        <name>ATP</name>
        <dbReference type="ChEBI" id="CHEBI:30616"/>
    </ligand>
</feature>
<dbReference type="FunFam" id="3.90.1260.10:FF:000007">
    <property type="entry name" value="Argininosuccinate synthase"/>
    <property type="match status" value="1"/>
</dbReference>
<dbReference type="InterPro" id="IPR048267">
    <property type="entry name" value="Arginosuc_syn_N"/>
</dbReference>
<keyword evidence="6 10" id="KW-0436">Ligase</keyword>
<evidence type="ECO:0000259" key="12">
    <source>
        <dbReference type="Pfam" id="PF20979"/>
    </source>
</evidence>
<feature type="domain" description="Arginosuccinate synthase C-terminal" evidence="12">
    <location>
        <begin position="173"/>
        <end position="391"/>
    </location>
</feature>
<dbReference type="InterPro" id="IPR023434">
    <property type="entry name" value="Arginosuc_synth_type_1_subfam"/>
</dbReference>
<evidence type="ECO:0000313" key="14">
    <source>
        <dbReference type="Proteomes" id="UP000051612"/>
    </source>
</evidence>
<keyword evidence="9 10" id="KW-0067">ATP-binding</keyword>
<feature type="binding site" evidence="10">
    <location>
        <position position="174"/>
    </location>
    <ligand>
        <name>L-citrulline</name>
        <dbReference type="ChEBI" id="CHEBI:57743"/>
    </ligand>
</feature>
<dbReference type="PANTHER" id="PTHR11587">
    <property type="entry name" value="ARGININOSUCCINATE SYNTHASE"/>
    <property type="match status" value="1"/>
</dbReference>
<dbReference type="UniPathway" id="UPA00068">
    <property type="reaction ID" value="UER00113"/>
</dbReference>
<protein>
    <recommendedName>
        <fullName evidence="3 10">Argininosuccinate synthase</fullName>
        <ecNumber evidence="3 10">6.3.4.5</ecNumber>
    </recommendedName>
    <alternativeName>
        <fullName evidence="10">Citrulline--aspartate ligase</fullName>
    </alternativeName>
</protein>
<dbReference type="SUPFAM" id="SSF52402">
    <property type="entry name" value="Adenine nucleotide alpha hydrolases-like"/>
    <property type="match status" value="1"/>
</dbReference>
<feature type="binding site" evidence="10">
    <location>
        <position position="271"/>
    </location>
    <ligand>
        <name>L-citrulline</name>
        <dbReference type="ChEBI" id="CHEBI:57743"/>
    </ligand>
</feature>
<evidence type="ECO:0000256" key="6">
    <source>
        <dbReference type="ARBA" id="ARBA00022598"/>
    </source>
</evidence>
<feature type="binding site" evidence="10">
    <location>
        <position position="123"/>
    </location>
    <ligand>
        <name>L-aspartate</name>
        <dbReference type="ChEBI" id="CHEBI:29991"/>
    </ligand>
</feature>
<dbReference type="InterPro" id="IPR018223">
    <property type="entry name" value="Arginosuc_synth_CS"/>
</dbReference>
<dbReference type="EC" id="6.3.4.5" evidence="3 10"/>
<dbReference type="HAMAP" id="MF_00005">
    <property type="entry name" value="Arg_succ_synth_type1"/>
    <property type="match status" value="1"/>
</dbReference>
<evidence type="ECO:0000256" key="4">
    <source>
        <dbReference type="ARBA" id="ARBA00022490"/>
    </source>
</evidence>
<dbReference type="SUPFAM" id="SSF69864">
    <property type="entry name" value="Argininosuccinate synthetase, C-terminal domain"/>
    <property type="match status" value="1"/>
</dbReference>
<comment type="caution">
    <text evidence="13">The sequence shown here is derived from an EMBL/GenBank/DDBJ whole genome shotgun (WGS) entry which is preliminary data.</text>
</comment>
<dbReference type="PROSITE" id="PS00565">
    <property type="entry name" value="ARGININOSUCCIN_SYN_2"/>
    <property type="match status" value="1"/>
</dbReference>
<dbReference type="Proteomes" id="UP000051612">
    <property type="component" value="Unassembled WGS sequence"/>
</dbReference>
<dbReference type="Pfam" id="PF20979">
    <property type="entry name" value="Arginosuc_syn_C"/>
    <property type="match status" value="1"/>
</dbReference>
<dbReference type="GO" id="GO:0000050">
    <property type="term" value="P:urea cycle"/>
    <property type="evidence" value="ECO:0007669"/>
    <property type="project" value="TreeGrafter"/>
</dbReference>
<name>A0A0R2AWI7_9LACO</name>
<gene>
    <name evidence="10" type="primary">argG</name>
    <name evidence="13" type="ORF">FC48_GL001517</name>
</gene>
<dbReference type="Gene3D" id="3.40.50.620">
    <property type="entry name" value="HUPs"/>
    <property type="match status" value="1"/>
</dbReference>
<keyword evidence="7 10" id="KW-0028">Amino-acid biosynthesis</keyword>
<feature type="binding site" evidence="10">
    <location>
        <position position="86"/>
    </location>
    <ligand>
        <name>L-citrulline</name>
        <dbReference type="ChEBI" id="CHEBI:57743"/>
    </ligand>
</feature>
<feature type="binding site" evidence="10">
    <location>
        <position position="118"/>
    </location>
    <ligand>
        <name>L-aspartate</name>
        <dbReference type="ChEBI" id="CHEBI:29991"/>
    </ligand>
</feature>
<accession>A0A0R2AWI7</accession>
<evidence type="ECO:0000256" key="9">
    <source>
        <dbReference type="ARBA" id="ARBA00022840"/>
    </source>
</evidence>
<comment type="subcellular location">
    <subcellularLocation>
        <location evidence="10">Cytoplasm</location>
    </subcellularLocation>
</comment>
<dbReference type="GO" id="GO:0000053">
    <property type="term" value="P:argininosuccinate metabolic process"/>
    <property type="evidence" value="ECO:0007669"/>
    <property type="project" value="TreeGrafter"/>
</dbReference>
<dbReference type="GO" id="GO:0006526">
    <property type="term" value="P:L-arginine biosynthetic process"/>
    <property type="evidence" value="ECO:0007669"/>
    <property type="project" value="UniProtKB-UniRule"/>
</dbReference>
<keyword evidence="8 10" id="KW-0547">Nucleotide-binding</keyword>
<evidence type="ECO:0000256" key="7">
    <source>
        <dbReference type="ARBA" id="ARBA00022605"/>
    </source>
</evidence>
<feature type="domain" description="Arginosuccinate synthase-like N-terminal" evidence="11">
    <location>
        <begin position="5"/>
        <end position="164"/>
    </location>
</feature>
<dbReference type="AlphaFoldDB" id="A0A0R2AWI7"/>
<reference evidence="13 14" key="1">
    <citation type="journal article" date="2015" name="Genome Announc.">
        <title>Expanding the biotechnology potential of lactobacilli through comparative genomics of 213 strains and associated genera.</title>
        <authorList>
            <person name="Sun Z."/>
            <person name="Harris H.M."/>
            <person name="McCann A."/>
            <person name="Guo C."/>
            <person name="Argimon S."/>
            <person name="Zhang W."/>
            <person name="Yang X."/>
            <person name="Jeffery I.B."/>
            <person name="Cooney J.C."/>
            <person name="Kagawa T.F."/>
            <person name="Liu W."/>
            <person name="Song Y."/>
            <person name="Salvetti E."/>
            <person name="Wrobel A."/>
            <person name="Rasinkangas P."/>
            <person name="Parkhill J."/>
            <person name="Rea M.C."/>
            <person name="O'Sullivan O."/>
            <person name="Ritari J."/>
            <person name="Douillard F.P."/>
            <person name="Paul Ross R."/>
            <person name="Yang R."/>
            <person name="Briner A.E."/>
            <person name="Felis G.E."/>
            <person name="de Vos W.M."/>
            <person name="Barrangou R."/>
            <person name="Klaenhammer T.R."/>
            <person name="Caufield P.W."/>
            <person name="Cui Y."/>
            <person name="Zhang H."/>
            <person name="O'Toole P.W."/>
        </authorList>
    </citation>
    <scope>NUCLEOTIDE SEQUENCE [LARGE SCALE GENOMIC DNA]</scope>
    <source>
        <strain evidence="13 14">DSM 20452</strain>
    </source>
</reference>
<dbReference type="NCBIfam" id="TIGR00032">
    <property type="entry name" value="argG"/>
    <property type="match status" value="1"/>
</dbReference>
<comment type="catalytic activity">
    <reaction evidence="10">
        <text>L-citrulline + L-aspartate + ATP = 2-(N(omega)-L-arginino)succinate + AMP + diphosphate + H(+)</text>
        <dbReference type="Rhea" id="RHEA:10932"/>
        <dbReference type="ChEBI" id="CHEBI:15378"/>
        <dbReference type="ChEBI" id="CHEBI:29991"/>
        <dbReference type="ChEBI" id="CHEBI:30616"/>
        <dbReference type="ChEBI" id="CHEBI:33019"/>
        <dbReference type="ChEBI" id="CHEBI:57472"/>
        <dbReference type="ChEBI" id="CHEBI:57743"/>
        <dbReference type="ChEBI" id="CHEBI:456215"/>
        <dbReference type="EC" id="6.3.4.5"/>
    </reaction>
</comment>
<dbReference type="PATRIC" id="fig|1423772.3.peg.1618"/>
<keyword evidence="5 10" id="KW-0055">Arginine biosynthesis</keyword>
<evidence type="ECO:0000256" key="10">
    <source>
        <dbReference type="HAMAP-Rule" id="MF_00005"/>
    </source>
</evidence>
<proteinExistence type="inferred from homology"/>
<dbReference type="FunFam" id="3.40.50.620:FF:000038">
    <property type="entry name" value="Argininosuccinate synthase"/>
    <property type="match status" value="1"/>
</dbReference>
<comment type="similarity">
    <text evidence="10">Belongs to the argininosuccinate synthase family. Type 1 subfamily.</text>
</comment>
<feature type="binding site" evidence="10">
    <location>
        <position position="126"/>
    </location>
    <ligand>
        <name>L-citrulline</name>
        <dbReference type="ChEBI" id="CHEBI:57743"/>
    </ligand>
</feature>
<feature type="binding site" evidence="10">
    <location>
        <position position="259"/>
    </location>
    <ligand>
        <name>L-citrulline</name>
        <dbReference type="ChEBI" id="CHEBI:57743"/>
    </ligand>
</feature>